<dbReference type="InterPro" id="IPR018511">
    <property type="entry name" value="Hemolysin-typ_Ca-bd_CS"/>
</dbReference>
<dbReference type="RefSeq" id="WP_168048365.1">
    <property type="nucleotide sequence ID" value="NZ_JAATJM010000002.1"/>
</dbReference>
<sequence length="1016" mass="101353">MPTYTGTNAAETISGSAGDDLIDGLRGDDTLFGLEGQDVFTYRTGMGFASAGDGDGADVIDGGADADHVNVFGDILQTFRSQTGITALPSYTLTAAGADALFTIDQTFDPYGSAPPVPATRVVTTRGVESISFNFTHSPPLPTQTVQGVSETSYSTDDVLTIGNLSGTSLTGQIDFDGGDGNDTLNASAAINRIVALGDVGADILTTGSGNDDLSGGAGNDILIGGAGDNVLSGGSGVDTVNYSAAGQAVHVDLNDGVASSNGMGGVDTLSGIENLFGTAFNDVLIGEASNNRLIGGLGSDYLIGLDGNDYLDGGTGAANALQGGMGDDTYIVSAVGDTVTEFAGQGIDEVQTALSTLTLAANVERLRYTGSGAFTGHGNATANIIVGGDLVDSLYGEAGDDSLYGGLGSDQFYGGAGNDYFDGGTGSSNTANYSLAAAGTYVNLTNQQASNDGDGGVDTFVNIQVVVGSAFNDVLIGDSLGNILTGGLGTDVLVGLAGNDILVGGTGAANQMQGGLGDDTYRVSVAGDSLIENANEGVDTVETTVQTYTLKTNFENLRFTGVGSFTGTGNSADNFIVGGLSNDVIYGLAGNDILSGNDGEDMLFGAEGNDNITGGAGNDTLVGADGDDILRGGEGADVMIGGAGNDSFDGEGAQFDVVLDIADYSAGTSGLTLRVNGTNNDGQGGVDTLVNMEGLIGTAFNDTLIGDQASNFLSGGLGTDLLLGQAGDDILIGGSGLANQMQGGTGDDRFVVSVAGDSLVEFAGEGTDTVETTLSAYTLKTNFEGLTYTGAGSFTGTGSSDNNTITGGTGADTLLGMGGNDTLVGGAGAANQLRGGLGDDRYLVSVAGDVLVELAGEGTDTVQTTLSTYTLQANIENLLNGSASSTFTGTGNGLDNAMTGSGGADTLIGLGGNDTLTGAGGFDTAVFSGLMGEYTVQAVNGHYVVTDTVAGRDGVDTLFGIEQIRFGNGDVLDLTAPAAPAFIPEALLEAPRGPMAPVDDVFLTVHDPAAAWNGF</sequence>
<dbReference type="InterPro" id="IPR050557">
    <property type="entry name" value="RTX_toxin/Mannuronan_C5-epim"/>
</dbReference>
<dbReference type="GO" id="GO:0005509">
    <property type="term" value="F:calcium ion binding"/>
    <property type="evidence" value="ECO:0007669"/>
    <property type="project" value="InterPro"/>
</dbReference>
<gene>
    <name evidence="3" type="ORF">GGQ87_002570</name>
</gene>
<protein>
    <submittedName>
        <fullName evidence="3">Ca2+-binding RTX toxin-like protein</fullName>
    </submittedName>
</protein>
<dbReference type="PROSITE" id="PS00330">
    <property type="entry name" value="HEMOLYSIN_CALCIUM"/>
    <property type="match status" value="3"/>
</dbReference>
<dbReference type="InterPro" id="IPR001343">
    <property type="entry name" value="Hemolysn_Ca-bd"/>
</dbReference>
<organism evidence="3 4">
    <name type="scientific">Brevundimonas alba</name>
    <dbReference type="NCBI Taxonomy" id="74314"/>
    <lineage>
        <taxon>Bacteria</taxon>
        <taxon>Pseudomonadati</taxon>
        <taxon>Pseudomonadota</taxon>
        <taxon>Alphaproteobacteria</taxon>
        <taxon>Caulobacterales</taxon>
        <taxon>Caulobacteraceae</taxon>
        <taxon>Brevundimonas</taxon>
    </lineage>
</organism>
<dbReference type="Pfam" id="PF00353">
    <property type="entry name" value="HemolysinCabind"/>
    <property type="match status" value="11"/>
</dbReference>
<accession>A0A7X6BPY5</accession>
<dbReference type="Gene3D" id="2.150.10.10">
    <property type="entry name" value="Serralysin-like metalloprotease, C-terminal"/>
    <property type="match status" value="8"/>
</dbReference>
<keyword evidence="4" id="KW-1185">Reference proteome</keyword>
<dbReference type="PANTHER" id="PTHR38340:SF1">
    <property type="entry name" value="S-LAYER PROTEIN"/>
    <property type="match status" value="1"/>
</dbReference>
<dbReference type="PANTHER" id="PTHR38340">
    <property type="entry name" value="S-LAYER PROTEIN"/>
    <property type="match status" value="1"/>
</dbReference>
<dbReference type="InterPro" id="IPR011049">
    <property type="entry name" value="Serralysin-like_metalloprot_C"/>
</dbReference>
<evidence type="ECO:0000256" key="2">
    <source>
        <dbReference type="ARBA" id="ARBA00022525"/>
    </source>
</evidence>
<proteinExistence type="predicted"/>
<keyword evidence="2" id="KW-0964">Secreted</keyword>
<dbReference type="AlphaFoldDB" id="A0A7X6BPY5"/>
<evidence type="ECO:0000313" key="4">
    <source>
        <dbReference type="Proteomes" id="UP000587415"/>
    </source>
</evidence>
<evidence type="ECO:0000313" key="3">
    <source>
        <dbReference type="EMBL" id="NJC42275.1"/>
    </source>
</evidence>
<evidence type="ECO:0000256" key="1">
    <source>
        <dbReference type="ARBA" id="ARBA00004613"/>
    </source>
</evidence>
<dbReference type="GO" id="GO:0005576">
    <property type="term" value="C:extracellular region"/>
    <property type="evidence" value="ECO:0007669"/>
    <property type="project" value="UniProtKB-SubCell"/>
</dbReference>
<dbReference type="SUPFAM" id="SSF51120">
    <property type="entry name" value="beta-Roll"/>
    <property type="match status" value="9"/>
</dbReference>
<reference evidence="3 4" key="1">
    <citation type="submission" date="2020-03" db="EMBL/GenBank/DDBJ databases">
        <title>Genomic Encyclopedia of Type Strains, Phase IV (KMG-IV): sequencing the most valuable type-strain genomes for metagenomic binning, comparative biology and taxonomic classification.</title>
        <authorList>
            <person name="Goeker M."/>
        </authorList>
    </citation>
    <scope>NUCLEOTIDE SEQUENCE [LARGE SCALE GENOMIC DNA]</scope>
    <source>
        <strain evidence="3 4">DSM 4736</strain>
    </source>
</reference>
<comment type="subcellular location">
    <subcellularLocation>
        <location evidence="1">Secreted</location>
    </subcellularLocation>
</comment>
<dbReference type="PRINTS" id="PR00313">
    <property type="entry name" value="CABNDNGRPT"/>
</dbReference>
<name>A0A7X6BPY5_9CAUL</name>
<dbReference type="Proteomes" id="UP000587415">
    <property type="component" value="Unassembled WGS sequence"/>
</dbReference>
<dbReference type="EMBL" id="JAATJM010000002">
    <property type="protein sequence ID" value="NJC42275.1"/>
    <property type="molecule type" value="Genomic_DNA"/>
</dbReference>
<comment type="caution">
    <text evidence="3">The sequence shown here is derived from an EMBL/GenBank/DDBJ whole genome shotgun (WGS) entry which is preliminary data.</text>
</comment>